<reference evidence="2 3" key="1">
    <citation type="submission" date="2024-07" db="EMBL/GenBank/DDBJ databases">
        <title>The genome sequence of type strain Sediminicola arcticus GDMCC 1.2805.</title>
        <authorList>
            <person name="Liu Y."/>
        </authorList>
    </citation>
    <scope>NUCLEOTIDE SEQUENCE [LARGE SCALE GENOMIC DNA]</scope>
    <source>
        <strain evidence="2 3">GDMCC 1.2805</strain>
    </source>
</reference>
<name>A0ABV2SUD4_9FLAO</name>
<gene>
    <name evidence="2" type="ORF">ABXZ36_06625</name>
</gene>
<evidence type="ECO:0000313" key="3">
    <source>
        <dbReference type="Proteomes" id="UP001549799"/>
    </source>
</evidence>
<dbReference type="EMBL" id="JBEXAE010000002">
    <property type="protein sequence ID" value="MET6990317.1"/>
    <property type="molecule type" value="Genomic_DNA"/>
</dbReference>
<keyword evidence="3" id="KW-1185">Reference proteome</keyword>
<protein>
    <submittedName>
        <fullName evidence="2">S41 family peptidase</fullName>
    </submittedName>
</protein>
<dbReference type="Pfam" id="PF03572">
    <property type="entry name" value="Peptidase_S41"/>
    <property type="match status" value="1"/>
</dbReference>
<proteinExistence type="predicted"/>
<organism evidence="2 3">
    <name type="scientific">Sediminicola arcticus</name>
    <dbReference type="NCBI Taxonomy" id="1574308"/>
    <lineage>
        <taxon>Bacteria</taxon>
        <taxon>Pseudomonadati</taxon>
        <taxon>Bacteroidota</taxon>
        <taxon>Flavobacteriia</taxon>
        <taxon>Flavobacteriales</taxon>
        <taxon>Flavobacteriaceae</taxon>
        <taxon>Sediminicola</taxon>
    </lineage>
</organism>
<dbReference type="InterPro" id="IPR005151">
    <property type="entry name" value="Tail-specific_protease"/>
</dbReference>
<feature type="domain" description="Tail specific protease" evidence="1">
    <location>
        <begin position="58"/>
        <end position="147"/>
    </location>
</feature>
<evidence type="ECO:0000259" key="1">
    <source>
        <dbReference type="Pfam" id="PF03572"/>
    </source>
</evidence>
<sequence length="169" mass="19018">MTVIIDLRNYPKNIGASEIVKRLYPEKTTFLKALKSIEPTYGDFVSNTALSIINNPFEAGKSHKAYFKGKVVLLVDQTTVSKAEWMGMNIQASPNCITIREQTFGAVMNRNQILLIDGTTIDFTGAGAFYLNDQSVQRKDLKLDYEIKESALQDDNNLYIEKATKLIDQ</sequence>
<comment type="caution">
    <text evidence="2">The sequence shown here is derived from an EMBL/GenBank/DDBJ whole genome shotgun (WGS) entry which is preliminary data.</text>
</comment>
<dbReference type="RefSeq" id="WP_354614707.1">
    <property type="nucleotide sequence ID" value="NZ_JBEXAE010000002.1"/>
</dbReference>
<evidence type="ECO:0000313" key="2">
    <source>
        <dbReference type="EMBL" id="MET6990317.1"/>
    </source>
</evidence>
<dbReference type="InterPro" id="IPR029045">
    <property type="entry name" value="ClpP/crotonase-like_dom_sf"/>
</dbReference>
<dbReference type="Proteomes" id="UP001549799">
    <property type="component" value="Unassembled WGS sequence"/>
</dbReference>
<dbReference type="SUPFAM" id="SSF52096">
    <property type="entry name" value="ClpP/crotonase"/>
    <property type="match status" value="1"/>
</dbReference>
<dbReference type="Gene3D" id="3.90.226.10">
    <property type="entry name" value="2-enoyl-CoA Hydratase, Chain A, domain 1"/>
    <property type="match status" value="1"/>
</dbReference>
<accession>A0ABV2SUD4</accession>